<evidence type="ECO:0008006" key="2">
    <source>
        <dbReference type="Google" id="ProtNLM"/>
    </source>
</evidence>
<reference evidence="1" key="1">
    <citation type="submission" date="2015-10" db="EMBL/GenBank/DDBJ databases">
        <title>EvidentialGene: Evidence-directed Construction of Complete mRNA Transcriptomes without Genomes.</title>
        <authorList>
            <person name="Gilbert D.G."/>
        </authorList>
    </citation>
    <scope>NUCLEOTIDE SEQUENCE</scope>
</reference>
<dbReference type="InterPro" id="IPR038505">
    <property type="entry name" value="FANCF_C_sf"/>
</dbReference>
<proteinExistence type="predicted"/>
<dbReference type="GO" id="GO:0043240">
    <property type="term" value="C:Fanconi anaemia nuclear complex"/>
    <property type="evidence" value="ECO:0007669"/>
    <property type="project" value="InterPro"/>
</dbReference>
<dbReference type="EMBL" id="GDIQ01069620">
    <property type="protein sequence ID" value="JAN25117.1"/>
    <property type="molecule type" value="Transcribed_RNA"/>
</dbReference>
<sequence>MPSVSEMVEHSRVFLVDILPKAAVSVSWTLNQAEKAFQWARYCEEMHDSLVESGHLRELDEALTKAGETTGKYVMFRRTILMKAPLLLLEEFLRNPDITEDTMFCVMKAMSNVFPPIKFQELCLSAAKRKALHQNAVALIHSVGDSDAILLVKAMILKEDLMQDLSPGVLEAKLEPLLKSVQMIELLLTVLSLASESETLPEVKLSQLIIRVMEMLANNWLDQAKESCHSRTISGLLAVPVALSRKLCEMSPNFFQSWLKILALLASHLTPIYYEKDHVWSWPENDETSNRFRGLWFSFDQLVRHMQSLWSPLASSPLNEDHVTSEARQFLERQKQLPGLVSIWMEVEQRLSINASN</sequence>
<name>A0A0P6J2F7_9CRUS</name>
<dbReference type="PANTHER" id="PTHR14449:SF2">
    <property type="entry name" value="FANCONI ANEMIA GROUP F PROTEIN"/>
    <property type="match status" value="1"/>
</dbReference>
<dbReference type="Gene3D" id="1.25.40.490">
    <property type="match status" value="1"/>
</dbReference>
<protein>
    <recommendedName>
        <fullName evidence="2">Fanconi anemia group F protein</fullName>
    </recommendedName>
</protein>
<dbReference type="EMBL" id="GDIQ01000680">
    <property type="protein sequence ID" value="JAN94057.1"/>
    <property type="molecule type" value="Transcribed_RNA"/>
</dbReference>
<dbReference type="GO" id="GO:0036297">
    <property type="term" value="P:interstrand cross-link repair"/>
    <property type="evidence" value="ECO:0007669"/>
    <property type="project" value="InterPro"/>
</dbReference>
<organism evidence="1">
    <name type="scientific">Daphnia magna</name>
    <dbReference type="NCBI Taxonomy" id="35525"/>
    <lineage>
        <taxon>Eukaryota</taxon>
        <taxon>Metazoa</taxon>
        <taxon>Ecdysozoa</taxon>
        <taxon>Arthropoda</taxon>
        <taxon>Crustacea</taxon>
        <taxon>Branchiopoda</taxon>
        <taxon>Diplostraca</taxon>
        <taxon>Cladocera</taxon>
        <taxon>Anomopoda</taxon>
        <taxon>Daphniidae</taxon>
        <taxon>Daphnia</taxon>
    </lineage>
</organism>
<evidence type="ECO:0000313" key="1">
    <source>
        <dbReference type="EMBL" id="JAN94057.1"/>
    </source>
</evidence>
<dbReference type="PANTHER" id="PTHR14449">
    <property type="entry name" value="FANCONI ANEMIA GROUP F PROTEIN FANCF"/>
    <property type="match status" value="1"/>
</dbReference>
<dbReference type="InterPro" id="IPR035428">
    <property type="entry name" value="FANCF"/>
</dbReference>
<accession>A0A0P6J2F7</accession>
<dbReference type="Pfam" id="PF11107">
    <property type="entry name" value="FANCF"/>
    <property type="match status" value="1"/>
</dbReference>
<dbReference type="AlphaFoldDB" id="A0A0P6J2F7"/>